<accession>A0A2T0MF93</accession>
<dbReference type="AlphaFoldDB" id="A0A2T0MF93"/>
<gene>
    <name evidence="3" type="ORF">CLV81_0244</name>
</gene>
<comment type="caution">
    <text evidence="3">The sequence shown here is derived from an EMBL/GenBank/DDBJ whole genome shotgun (WGS) entry which is preliminary data.</text>
</comment>
<protein>
    <recommendedName>
        <fullName evidence="5">TrbC/VIRB2 family protein</fullName>
    </recommendedName>
</protein>
<feature type="transmembrane region" description="Helical" evidence="1">
    <location>
        <begin position="54"/>
        <end position="74"/>
    </location>
</feature>
<sequence>MIPRKGIPRTRAKYLLVLTLLLFCHTPGLAQIEELVNQVDAAEQGAERISDSIFNIVHFCAGTLTIISGLAFLIIREQNQDMARKVGNLVIGLLIFWALAAMADTLAQ</sequence>
<keyword evidence="4" id="KW-1185">Reference proteome</keyword>
<dbReference type="EMBL" id="PVYX01000001">
    <property type="protein sequence ID" value="PRX56250.1"/>
    <property type="molecule type" value="Genomic_DNA"/>
</dbReference>
<keyword evidence="2" id="KW-0732">Signal</keyword>
<organism evidence="3 4">
    <name type="scientific">Flagellimonas meridianipacifica</name>
    <dbReference type="NCBI Taxonomy" id="1080225"/>
    <lineage>
        <taxon>Bacteria</taxon>
        <taxon>Pseudomonadati</taxon>
        <taxon>Bacteroidota</taxon>
        <taxon>Flavobacteriia</taxon>
        <taxon>Flavobacteriales</taxon>
        <taxon>Flavobacteriaceae</taxon>
        <taxon>Flagellimonas</taxon>
    </lineage>
</organism>
<reference evidence="3 4" key="1">
    <citation type="submission" date="2018-03" db="EMBL/GenBank/DDBJ databases">
        <title>Genomic Encyclopedia of Archaeal and Bacterial Type Strains, Phase II (KMG-II): from individual species to whole genera.</title>
        <authorList>
            <person name="Goeker M."/>
        </authorList>
    </citation>
    <scope>NUCLEOTIDE SEQUENCE [LARGE SCALE GENOMIC DNA]</scope>
    <source>
        <strain evidence="3 4">DSM 25027</strain>
    </source>
</reference>
<feature type="transmembrane region" description="Helical" evidence="1">
    <location>
        <begin position="86"/>
        <end position="103"/>
    </location>
</feature>
<feature type="chain" id="PRO_5015778539" description="TrbC/VIRB2 family protein" evidence="2">
    <location>
        <begin position="31"/>
        <end position="108"/>
    </location>
</feature>
<evidence type="ECO:0000313" key="3">
    <source>
        <dbReference type="EMBL" id="PRX56250.1"/>
    </source>
</evidence>
<proteinExistence type="predicted"/>
<evidence type="ECO:0000256" key="1">
    <source>
        <dbReference type="SAM" id="Phobius"/>
    </source>
</evidence>
<name>A0A2T0MF93_9FLAO</name>
<dbReference type="Proteomes" id="UP000237640">
    <property type="component" value="Unassembled WGS sequence"/>
</dbReference>
<keyword evidence="1" id="KW-0472">Membrane</keyword>
<evidence type="ECO:0000256" key="2">
    <source>
        <dbReference type="SAM" id="SignalP"/>
    </source>
</evidence>
<feature type="signal peptide" evidence="2">
    <location>
        <begin position="1"/>
        <end position="30"/>
    </location>
</feature>
<keyword evidence="1" id="KW-1133">Transmembrane helix</keyword>
<evidence type="ECO:0008006" key="5">
    <source>
        <dbReference type="Google" id="ProtNLM"/>
    </source>
</evidence>
<keyword evidence="1" id="KW-0812">Transmembrane</keyword>
<evidence type="ECO:0000313" key="4">
    <source>
        <dbReference type="Proteomes" id="UP000237640"/>
    </source>
</evidence>